<evidence type="ECO:0000313" key="2">
    <source>
        <dbReference type="Proteomes" id="UP001595378"/>
    </source>
</evidence>
<sequence>MIVSDTYRFAFIHIPKCAGTTVRAALEQFDERQEVMTRGLDAHPTRPFTYAPAPGAPFADFHHLTLAQVQRWFPAELARVEASRSFAVIRDPHERLISALSQRLKQFHGLAVEDLPPARIADALEEALAHLDDLLASGNDLPFDFVHFQPQADYIALDGRRIVREVYGMNQMVQFHAAMAAHFAPHGIAIAPFHLMRENTSKTHRFKMLHKVMTASEGATRAAKAMLPAAVKRRLRGALYRERGDALRDLVQSPRVRAFVARHYAHDLQLWAQTQKGPANG</sequence>
<dbReference type="InterPro" id="IPR005331">
    <property type="entry name" value="Sulfotransferase"/>
</dbReference>
<protein>
    <submittedName>
        <fullName evidence="1">Sulfotransferase family 2 domain-containing protein</fullName>
    </submittedName>
</protein>
<reference evidence="2" key="1">
    <citation type="journal article" date="2019" name="Int. J. Syst. Evol. Microbiol.">
        <title>The Global Catalogue of Microorganisms (GCM) 10K type strain sequencing project: providing services to taxonomists for standard genome sequencing and annotation.</title>
        <authorList>
            <consortium name="The Broad Institute Genomics Platform"/>
            <consortium name="The Broad Institute Genome Sequencing Center for Infectious Disease"/>
            <person name="Wu L."/>
            <person name="Ma J."/>
        </authorList>
    </citation>
    <scope>NUCLEOTIDE SEQUENCE [LARGE SCALE GENOMIC DNA]</scope>
    <source>
        <strain evidence="2">KCTC 52606</strain>
    </source>
</reference>
<dbReference type="Gene3D" id="3.40.50.300">
    <property type="entry name" value="P-loop containing nucleotide triphosphate hydrolases"/>
    <property type="match status" value="1"/>
</dbReference>
<dbReference type="RefSeq" id="WP_336918029.1">
    <property type="nucleotide sequence ID" value="NZ_JBANRN010000003.1"/>
</dbReference>
<dbReference type="EMBL" id="JBHRSU010000004">
    <property type="protein sequence ID" value="MFC3100231.1"/>
    <property type="molecule type" value="Genomic_DNA"/>
</dbReference>
<dbReference type="Proteomes" id="UP001595378">
    <property type="component" value="Unassembled WGS sequence"/>
</dbReference>
<organism evidence="1 2">
    <name type="scientific">Alteraurantiacibacter lauratis</name>
    <dbReference type="NCBI Taxonomy" id="2054627"/>
    <lineage>
        <taxon>Bacteria</taxon>
        <taxon>Pseudomonadati</taxon>
        <taxon>Pseudomonadota</taxon>
        <taxon>Alphaproteobacteria</taxon>
        <taxon>Sphingomonadales</taxon>
        <taxon>Erythrobacteraceae</taxon>
        <taxon>Alteraurantiacibacter</taxon>
    </lineage>
</organism>
<comment type="caution">
    <text evidence="1">The sequence shown here is derived from an EMBL/GenBank/DDBJ whole genome shotgun (WGS) entry which is preliminary data.</text>
</comment>
<dbReference type="InterPro" id="IPR027417">
    <property type="entry name" value="P-loop_NTPase"/>
</dbReference>
<name>A0ABV7EFC1_9SPHN</name>
<proteinExistence type="predicted"/>
<gene>
    <name evidence="1" type="ORF">ACFODK_04925</name>
</gene>
<keyword evidence="2" id="KW-1185">Reference proteome</keyword>
<evidence type="ECO:0000313" key="1">
    <source>
        <dbReference type="EMBL" id="MFC3100231.1"/>
    </source>
</evidence>
<dbReference type="Pfam" id="PF03567">
    <property type="entry name" value="Sulfotransfer_2"/>
    <property type="match status" value="1"/>
</dbReference>
<accession>A0ABV7EFC1</accession>